<proteinExistence type="inferred from homology"/>
<dbReference type="PANTHER" id="PTHR11040">
    <property type="entry name" value="ZINC/IRON TRANSPORTER"/>
    <property type="match status" value="1"/>
</dbReference>
<name>A0ABT3DHH4_9BACI</name>
<dbReference type="PANTHER" id="PTHR11040:SF211">
    <property type="entry name" value="ZINC TRANSPORTER ZIP11"/>
    <property type="match status" value="1"/>
</dbReference>
<evidence type="ECO:0000256" key="8">
    <source>
        <dbReference type="SAM" id="Phobius"/>
    </source>
</evidence>
<feature type="transmembrane region" description="Helical" evidence="8">
    <location>
        <begin position="227"/>
        <end position="245"/>
    </location>
</feature>
<feature type="transmembrane region" description="Helical" evidence="8">
    <location>
        <begin position="167"/>
        <end position="188"/>
    </location>
</feature>
<sequence>MSDVLLGSILSALSTGLGAIPILFLQKTITHRWRDILLAFTAGIMMTAAMLGLIPESLKYGGIIEVSIGLFLGVLVLTSLERAIPHIDLEHTKSGIKFDEKALLIIAAITLHNIPEGLSVGVSYASSGSSANETGNLIAFAIGLQNAPEGFLVALFLINQSIKRGKAFLIATATGAVEIVASLLGFYLTNYVGFLVPYGLAFAAGAMLFIIYKELIPESHGDGNEQFATYSFITGILCMVILINSF</sequence>
<dbReference type="EMBL" id="JAOYEY010000038">
    <property type="protein sequence ID" value="MCV9886507.1"/>
    <property type="molecule type" value="Genomic_DNA"/>
</dbReference>
<evidence type="ECO:0000256" key="6">
    <source>
        <dbReference type="ARBA" id="ARBA00022989"/>
    </source>
</evidence>
<feature type="transmembrane region" description="Helical" evidence="8">
    <location>
        <begin position="36"/>
        <end position="54"/>
    </location>
</feature>
<feature type="transmembrane region" description="Helical" evidence="8">
    <location>
        <begin position="137"/>
        <end position="158"/>
    </location>
</feature>
<evidence type="ECO:0000256" key="2">
    <source>
        <dbReference type="ARBA" id="ARBA00006939"/>
    </source>
</evidence>
<comment type="subcellular location">
    <subcellularLocation>
        <location evidence="1">Cell membrane</location>
        <topology evidence="1">Multi-pass membrane protein</topology>
    </subcellularLocation>
</comment>
<keyword evidence="3" id="KW-1003">Cell membrane</keyword>
<comment type="caution">
    <text evidence="9">The sequence shown here is derived from an EMBL/GenBank/DDBJ whole genome shotgun (WGS) entry which is preliminary data.</text>
</comment>
<dbReference type="RefSeq" id="WP_078434586.1">
    <property type="nucleotide sequence ID" value="NZ_CP162630.1"/>
</dbReference>
<feature type="transmembrane region" description="Helical" evidence="8">
    <location>
        <begin position="60"/>
        <end position="81"/>
    </location>
</feature>
<evidence type="ECO:0000256" key="5">
    <source>
        <dbReference type="ARBA" id="ARBA00022833"/>
    </source>
</evidence>
<evidence type="ECO:0000256" key="3">
    <source>
        <dbReference type="ARBA" id="ARBA00022475"/>
    </source>
</evidence>
<comment type="similarity">
    <text evidence="2">Belongs to the ZIP transporter (TC 2.A.5) family.</text>
</comment>
<accession>A0ABT3DHH4</accession>
<gene>
    <name evidence="9" type="ORF">OIH86_12750</name>
</gene>
<evidence type="ECO:0000256" key="4">
    <source>
        <dbReference type="ARBA" id="ARBA00022692"/>
    </source>
</evidence>
<evidence type="ECO:0000313" key="10">
    <source>
        <dbReference type="Proteomes" id="UP001526147"/>
    </source>
</evidence>
<protein>
    <submittedName>
        <fullName evidence="9">ZIP family metal transporter</fullName>
    </submittedName>
</protein>
<evidence type="ECO:0000256" key="1">
    <source>
        <dbReference type="ARBA" id="ARBA00004651"/>
    </source>
</evidence>
<feature type="transmembrane region" description="Helical" evidence="8">
    <location>
        <begin position="6"/>
        <end position="24"/>
    </location>
</feature>
<evidence type="ECO:0000256" key="7">
    <source>
        <dbReference type="ARBA" id="ARBA00023136"/>
    </source>
</evidence>
<evidence type="ECO:0000313" key="9">
    <source>
        <dbReference type="EMBL" id="MCV9886507.1"/>
    </source>
</evidence>
<dbReference type="InterPro" id="IPR003689">
    <property type="entry name" value="ZIP"/>
</dbReference>
<keyword evidence="7 8" id="KW-0472">Membrane</keyword>
<dbReference type="Proteomes" id="UP001526147">
    <property type="component" value="Unassembled WGS sequence"/>
</dbReference>
<dbReference type="Pfam" id="PF02535">
    <property type="entry name" value="Zip"/>
    <property type="match status" value="1"/>
</dbReference>
<organism evidence="9 10">
    <name type="scientific">Metabacillus halosaccharovorans</name>
    <dbReference type="NCBI Taxonomy" id="930124"/>
    <lineage>
        <taxon>Bacteria</taxon>
        <taxon>Bacillati</taxon>
        <taxon>Bacillota</taxon>
        <taxon>Bacilli</taxon>
        <taxon>Bacillales</taxon>
        <taxon>Bacillaceae</taxon>
        <taxon>Metabacillus</taxon>
    </lineage>
</organism>
<feature type="transmembrane region" description="Helical" evidence="8">
    <location>
        <begin position="194"/>
        <end position="215"/>
    </location>
</feature>
<keyword evidence="6 8" id="KW-1133">Transmembrane helix</keyword>
<keyword evidence="4 8" id="KW-0812">Transmembrane</keyword>
<reference evidence="9 10" key="1">
    <citation type="submission" date="2022-10" db="EMBL/GenBank/DDBJ databases">
        <title>Draft genome assembly of moderately radiation resistant bacterium Metabacillus halosaccharovorans.</title>
        <authorList>
            <person name="Pal S."/>
            <person name="Gopinathan A."/>
        </authorList>
    </citation>
    <scope>NUCLEOTIDE SEQUENCE [LARGE SCALE GENOMIC DNA]</scope>
    <source>
        <strain evidence="9 10">VITHBRA001</strain>
    </source>
</reference>
<keyword evidence="5" id="KW-0862">Zinc</keyword>
<keyword evidence="10" id="KW-1185">Reference proteome</keyword>